<evidence type="ECO:0000313" key="2">
    <source>
        <dbReference type="Proteomes" id="UP000218181"/>
    </source>
</evidence>
<proteinExistence type="predicted"/>
<sequence length="57" mass="6627">MKGKWKQFSFAKNLPNYLVGFLYISQFDSLNWTILSEWIYGLSDLSISRAVAQSLLH</sequence>
<organism evidence="1 2">
    <name type="scientific">Lactococcus fujiensis JCM 16395</name>
    <dbReference type="NCBI Taxonomy" id="1291764"/>
    <lineage>
        <taxon>Bacteria</taxon>
        <taxon>Bacillati</taxon>
        <taxon>Bacillota</taxon>
        <taxon>Bacilli</taxon>
        <taxon>Lactobacillales</taxon>
        <taxon>Streptococcaceae</taxon>
        <taxon>Lactococcus</taxon>
    </lineage>
</organism>
<reference evidence="1 2" key="1">
    <citation type="submission" date="2014-12" db="EMBL/GenBank/DDBJ databases">
        <title>Draft genome sequences of 10 type strains of Lactococcus.</title>
        <authorList>
            <person name="Sun Z."/>
            <person name="Zhong Z."/>
            <person name="Liu W."/>
            <person name="Zhang W."/>
            <person name="Zhang H."/>
        </authorList>
    </citation>
    <scope>NUCLEOTIDE SEQUENCE [LARGE SCALE GENOMIC DNA]</scope>
    <source>
        <strain evidence="1 2">JCM 16395</strain>
    </source>
</reference>
<gene>
    <name evidence="1" type="ORF">RT41_GL000850</name>
</gene>
<accession>A0A2A5RNY3</accession>
<dbReference type="Proteomes" id="UP000218181">
    <property type="component" value="Unassembled WGS sequence"/>
</dbReference>
<dbReference type="EMBL" id="JXJU01000002">
    <property type="protein sequence ID" value="PCS01060.1"/>
    <property type="molecule type" value="Genomic_DNA"/>
</dbReference>
<name>A0A2A5RNY3_9LACT</name>
<comment type="caution">
    <text evidence="1">The sequence shown here is derived from an EMBL/GenBank/DDBJ whole genome shotgun (WGS) entry which is preliminary data.</text>
</comment>
<dbReference type="AlphaFoldDB" id="A0A2A5RNY3"/>
<protein>
    <submittedName>
        <fullName evidence="1">Uncharacterized protein</fullName>
    </submittedName>
</protein>
<evidence type="ECO:0000313" key="1">
    <source>
        <dbReference type="EMBL" id="PCS01060.1"/>
    </source>
</evidence>
<keyword evidence="2" id="KW-1185">Reference proteome</keyword>